<dbReference type="EMBL" id="JBHUOV010000001">
    <property type="protein sequence ID" value="MFD2822156.1"/>
    <property type="molecule type" value="Genomic_DNA"/>
</dbReference>
<dbReference type="InterPro" id="IPR028082">
    <property type="entry name" value="Peripla_BP_I"/>
</dbReference>
<comment type="caution">
    <text evidence="5">The sequence shown here is derived from an EMBL/GenBank/DDBJ whole genome shotgun (WGS) entry which is preliminary data.</text>
</comment>
<reference evidence="6" key="1">
    <citation type="journal article" date="2019" name="Int. J. Syst. Evol. Microbiol.">
        <title>The Global Catalogue of Microorganisms (GCM) 10K type strain sequencing project: providing services to taxonomists for standard genome sequencing and annotation.</title>
        <authorList>
            <consortium name="The Broad Institute Genomics Platform"/>
            <consortium name="The Broad Institute Genome Sequencing Center for Infectious Disease"/>
            <person name="Wu L."/>
            <person name="Ma J."/>
        </authorList>
    </citation>
    <scope>NUCLEOTIDE SEQUENCE [LARGE SCALE GENOMIC DNA]</scope>
    <source>
        <strain evidence="6">KCTC 32141</strain>
    </source>
</reference>
<proteinExistence type="predicted"/>
<organism evidence="5 6">
    <name type="scientific">Lacinutrix iliipiscaria</name>
    <dbReference type="NCBI Taxonomy" id="1230532"/>
    <lineage>
        <taxon>Bacteria</taxon>
        <taxon>Pseudomonadati</taxon>
        <taxon>Bacteroidota</taxon>
        <taxon>Flavobacteriia</taxon>
        <taxon>Flavobacteriales</taxon>
        <taxon>Flavobacteriaceae</taxon>
        <taxon>Lacinutrix</taxon>
    </lineage>
</organism>
<name>A0ABW5WJV5_9FLAO</name>
<accession>A0ABW5WJV5</accession>
<dbReference type="Gene3D" id="1.10.260.40">
    <property type="entry name" value="lambda repressor-like DNA-binding domains"/>
    <property type="match status" value="1"/>
</dbReference>
<keyword evidence="6" id="KW-1185">Reference proteome</keyword>
<dbReference type="InterPro" id="IPR010982">
    <property type="entry name" value="Lambda_DNA-bd_dom_sf"/>
</dbReference>
<keyword evidence="2 5" id="KW-0238">DNA-binding</keyword>
<dbReference type="PANTHER" id="PTHR30146:SF109">
    <property type="entry name" value="HTH-TYPE TRANSCRIPTIONAL REGULATOR GALS"/>
    <property type="match status" value="1"/>
</dbReference>
<gene>
    <name evidence="5" type="ORF">ACFS5M_00640</name>
</gene>
<evidence type="ECO:0000256" key="1">
    <source>
        <dbReference type="ARBA" id="ARBA00023015"/>
    </source>
</evidence>
<evidence type="ECO:0000313" key="6">
    <source>
        <dbReference type="Proteomes" id="UP001597533"/>
    </source>
</evidence>
<dbReference type="CDD" id="cd01392">
    <property type="entry name" value="HTH_LacI"/>
    <property type="match status" value="1"/>
</dbReference>
<dbReference type="SMART" id="SM00354">
    <property type="entry name" value="HTH_LACI"/>
    <property type="match status" value="1"/>
</dbReference>
<dbReference type="PANTHER" id="PTHR30146">
    <property type="entry name" value="LACI-RELATED TRANSCRIPTIONAL REPRESSOR"/>
    <property type="match status" value="1"/>
</dbReference>
<evidence type="ECO:0000256" key="3">
    <source>
        <dbReference type="ARBA" id="ARBA00023163"/>
    </source>
</evidence>
<sequence length="174" mass="19891">METSITLKQLSHLSGFSVSTVSKALNNKFDISLKTRQLIKSIANENNYIPNNHAVALRKKKTNTVAVILPQINDEFYSCFLHNIEKVAFSFGYRIILFQSFEDHEKLEECILKINDGTVDGIILLTESKTNHTYNYSKTSNLPLEHILVSKNKTQKQLKLECINNFTKLIESIL</sequence>
<dbReference type="InterPro" id="IPR000843">
    <property type="entry name" value="HTH_LacI"/>
</dbReference>
<dbReference type="SUPFAM" id="SSF47413">
    <property type="entry name" value="lambda repressor-like DNA-binding domains"/>
    <property type="match status" value="1"/>
</dbReference>
<dbReference type="RefSeq" id="WP_183484338.1">
    <property type="nucleotide sequence ID" value="NZ_JBHUOV010000001.1"/>
</dbReference>
<protein>
    <submittedName>
        <fullName evidence="5">LacI family DNA-binding transcriptional regulator</fullName>
    </submittedName>
</protein>
<evidence type="ECO:0000313" key="5">
    <source>
        <dbReference type="EMBL" id="MFD2822156.1"/>
    </source>
</evidence>
<evidence type="ECO:0000256" key="2">
    <source>
        <dbReference type="ARBA" id="ARBA00023125"/>
    </source>
</evidence>
<keyword evidence="1" id="KW-0805">Transcription regulation</keyword>
<dbReference type="PROSITE" id="PS50932">
    <property type="entry name" value="HTH_LACI_2"/>
    <property type="match status" value="1"/>
</dbReference>
<dbReference type="Pfam" id="PF00356">
    <property type="entry name" value="LacI"/>
    <property type="match status" value="1"/>
</dbReference>
<dbReference type="Proteomes" id="UP001597533">
    <property type="component" value="Unassembled WGS sequence"/>
</dbReference>
<dbReference type="Gene3D" id="3.40.50.2300">
    <property type="match status" value="1"/>
</dbReference>
<keyword evidence="3" id="KW-0804">Transcription</keyword>
<dbReference type="SUPFAM" id="SSF53822">
    <property type="entry name" value="Periplasmic binding protein-like I"/>
    <property type="match status" value="1"/>
</dbReference>
<evidence type="ECO:0000259" key="4">
    <source>
        <dbReference type="PROSITE" id="PS50932"/>
    </source>
</evidence>
<feature type="domain" description="HTH lacI-type" evidence="4">
    <location>
        <begin position="5"/>
        <end position="59"/>
    </location>
</feature>
<dbReference type="GO" id="GO:0003677">
    <property type="term" value="F:DNA binding"/>
    <property type="evidence" value="ECO:0007669"/>
    <property type="project" value="UniProtKB-KW"/>
</dbReference>